<comment type="caution">
    <text evidence="1">The sequence shown here is derived from an EMBL/GenBank/DDBJ whole genome shotgun (WGS) entry which is preliminary data.</text>
</comment>
<sequence>MDAGMTQNQINEMDIAFYFTCLAKKEKVNRVTTANQAPAWL</sequence>
<accession>A0ABT6E105</accession>
<evidence type="ECO:0000313" key="1">
    <source>
        <dbReference type="EMBL" id="MDG0942383.1"/>
    </source>
</evidence>
<name>A0ABT6E105_9BACI</name>
<organism evidence="1 2">
    <name type="scientific">Bacillus paranthracis</name>
    <dbReference type="NCBI Taxonomy" id="2026186"/>
    <lineage>
        <taxon>Bacteria</taxon>
        <taxon>Bacillati</taxon>
        <taxon>Bacillota</taxon>
        <taxon>Bacilli</taxon>
        <taxon>Bacillales</taxon>
        <taxon>Bacillaceae</taxon>
        <taxon>Bacillus</taxon>
        <taxon>Bacillus cereus group</taxon>
    </lineage>
</organism>
<evidence type="ECO:0008006" key="3">
    <source>
        <dbReference type="Google" id="ProtNLM"/>
    </source>
</evidence>
<keyword evidence="2" id="KW-1185">Reference proteome</keyword>
<evidence type="ECO:0000313" key="2">
    <source>
        <dbReference type="Proteomes" id="UP001221338"/>
    </source>
</evidence>
<dbReference type="Proteomes" id="UP001221338">
    <property type="component" value="Unassembled WGS sequence"/>
</dbReference>
<dbReference type="RefSeq" id="WP_002028210.1">
    <property type="nucleotide sequence ID" value="NZ_JARPRM010000002.1"/>
</dbReference>
<gene>
    <name evidence="1" type="ORF">P6U22_14370</name>
</gene>
<dbReference type="EMBL" id="JARPRV010000007">
    <property type="protein sequence ID" value="MDG0942383.1"/>
    <property type="molecule type" value="Genomic_DNA"/>
</dbReference>
<proteinExistence type="predicted"/>
<protein>
    <recommendedName>
        <fullName evidence="3">LysR family transcriptional regulator</fullName>
    </recommendedName>
</protein>
<reference evidence="1 2" key="1">
    <citation type="submission" date="2023-03" db="EMBL/GenBank/DDBJ databases">
        <title>Genetic diversity of Bacillus cereus sensu lato isolates from Slovenia.</title>
        <authorList>
            <person name="Abdelli M."/>
        </authorList>
    </citation>
    <scope>NUCLEOTIDE SEQUENCE [LARGE SCALE GENOMIC DNA]</scope>
    <source>
        <strain evidence="1 2">SIBC61B</strain>
    </source>
</reference>